<dbReference type="Proteomes" id="UP001154282">
    <property type="component" value="Unassembled WGS sequence"/>
</dbReference>
<evidence type="ECO:0000313" key="2">
    <source>
        <dbReference type="EMBL" id="CAI0475318.1"/>
    </source>
</evidence>
<organism evidence="2 3">
    <name type="scientific">Linum tenue</name>
    <dbReference type="NCBI Taxonomy" id="586396"/>
    <lineage>
        <taxon>Eukaryota</taxon>
        <taxon>Viridiplantae</taxon>
        <taxon>Streptophyta</taxon>
        <taxon>Embryophyta</taxon>
        <taxon>Tracheophyta</taxon>
        <taxon>Spermatophyta</taxon>
        <taxon>Magnoliopsida</taxon>
        <taxon>eudicotyledons</taxon>
        <taxon>Gunneridae</taxon>
        <taxon>Pentapetalae</taxon>
        <taxon>rosids</taxon>
        <taxon>fabids</taxon>
        <taxon>Malpighiales</taxon>
        <taxon>Linaceae</taxon>
        <taxon>Linum</taxon>
    </lineage>
</organism>
<feature type="non-terminal residue" evidence="2">
    <location>
        <position position="1"/>
    </location>
</feature>
<sequence length="420" mass="45413">IVIVLHWSSTSKSSDSCNGGQLFIYGGVETGSDEVLTIVTLEWSSSKAERLKCAGRMDLTLTGSFADMIVMPNGGSSARDNQHKDALTVLTSPGQLHHFDGASLSFLLSHQDRKAMVISLEFPAIVPTVGPPMTAARFIALPMHANSLKLSSGVGLAKKRSSNSVAASPKKRSIGTRTHSTESIGVERVYIAGYQDGSMQGVELVAFGAPVTSLDFCLDTLLLVVGIDHGLVRVYNLNESSNEASFWFVTESTRESKLKSNLNIKWNFKDKMEKIMSCDSGHIALYTLTSQDTAITSFSHDKVLAATAFKVSFNQKKKQDTTKPGILGCLAKSFKGCKPDQNLDASQMCHTYNFSHLEGLFAKPPALPDSTSREPQQPESDPSSLTPPIKSEKAEELSIDDIVIDDLPPPLPQPTTTTSK</sequence>
<feature type="region of interest" description="Disordered" evidence="1">
    <location>
        <begin position="363"/>
        <end position="420"/>
    </location>
</feature>
<dbReference type="EMBL" id="CAMGYJ010000009">
    <property type="protein sequence ID" value="CAI0475318.1"/>
    <property type="molecule type" value="Genomic_DNA"/>
</dbReference>
<dbReference type="GO" id="GO:0005096">
    <property type="term" value="F:GTPase activator activity"/>
    <property type="evidence" value="ECO:0007669"/>
    <property type="project" value="TreeGrafter"/>
</dbReference>
<dbReference type="InterPro" id="IPR036322">
    <property type="entry name" value="WD40_repeat_dom_sf"/>
</dbReference>
<dbReference type="GO" id="GO:0045159">
    <property type="term" value="F:myosin II binding"/>
    <property type="evidence" value="ECO:0007669"/>
    <property type="project" value="TreeGrafter"/>
</dbReference>
<dbReference type="GO" id="GO:0005737">
    <property type="term" value="C:cytoplasm"/>
    <property type="evidence" value="ECO:0007669"/>
    <property type="project" value="TreeGrafter"/>
</dbReference>
<evidence type="ECO:0000256" key="1">
    <source>
        <dbReference type="SAM" id="MobiDB-lite"/>
    </source>
</evidence>
<evidence type="ECO:0000313" key="3">
    <source>
        <dbReference type="Proteomes" id="UP001154282"/>
    </source>
</evidence>
<reference evidence="2" key="1">
    <citation type="submission" date="2022-08" db="EMBL/GenBank/DDBJ databases">
        <authorList>
            <person name="Gutierrez-Valencia J."/>
        </authorList>
    </citation>
    <scope>NUCLEOTIDE SEQUENCE</scope>
</reference>
<accession>A0AAV0PVV3</accession>
<dbReference type="SUPFAM" id="SSF50978">
    <property type="entry name" value="WD40 repeat-like"/>
    <property type="match status" value="1"/>
</dbReference>
<gene>
    <name evidence="2" type="ORF">LITE_LOCUS40375</name>
</gene>
<dbReference type="GO" id="GO:0005886">
    <property type="term" value="C:plasma membrane"/>
    <property type="evidence" value="ECO:0007669"/>
    <property type="project" value="TreeGrafter"/>
</dbReference>
<protein>
    <submittedName>
        <fullName evidence="2">Uncharacterized protein</fullName>
    </submittedName>
</protein>
<dbReference type="AlphaFoldDB" id="A0AAV0PVV3"/>
<comment type="caution">
    <text evidence="2">The sequence shown here is derived from an EMBL/GenBank/DDBJ whole genome shotgun (WGS) entry which is preliminary data.</text>
</comment>
<dbReference type="PANTHER" id="PTHR10241">
    <property type="entry name" value="LETHAL 2 GIANT LARVAE PROTEIN"/>
    <property type="match status" value="1"/>
</dbReference>
<keyword evidence="3" id="KW-1185">Reference proteome</keyword>
<proteinExistence type="predicted"/>
<dbReference type="PANTHER" id="PTHR10241:SF25">
    <property type="entry name" value="TOMOSYN, ISOFORM C"/>
    <property type="match status" value="1"/>
</dbReference>
<dbReference type="GO" id="GO:0006893">
    <property type="term" value="P:Golgi to plasma membrane transport"/>
    <property type="evidence" value="ECO:0007669"/>
    <property type="project" value="TreeGrafter"/>
</dbReference>
<dbReference type="GO" id="GO:0019905">
    <property type="term" value="F:syntaxin binding"/>
    <property type="evidence" value="ECO:0007669"/>
    <property type="project" value="TreeGrafter"/>
</dbReference>
<feature type="compositionally biased region" description="Polar residues" evidence="1">
    <location>
        <begin position="369"/>
        <end position="386"/>
    </location>
</feature>
<dbReference type="GO" id="GO:0006887">
    <property type="term" value="P:exocytosis"/>
    <property type="evidence" value="ECO:0007669"/>
    <property type="project" value="TreeGrafter"/>
</dbReference>
<name>A0AAV0PVV3_9ROSI</name>